<gene>
    <name evidence="5" type="ORF">H9928_06725</name>
</gene>
<accession>A0A948TMR6</accession>
<dbReference type="Pfam" id="PF08774">
    <property type="entry name" value="VRR_NUC"/>
    <property type="match status" value="1"/>
</dbReference>
<evidence type="ECO:0000313" key="5">
    <source>
        <dbReference type="EMBL" id="MBU3856233.1"/>
    </source>
</evidence>
<sequence length="121" mass="14374">MKRDEDHIQETCVRWYRLVYRDKMITSFPAGYVFGGDATKRAILGKRMKDMGYMKGVPDLFIPHANRFYHGMFIEMKTPKGRLSPEQKESIRRLESENYKCTVCRSLDEFMKAVNEYMEDI</sequence>
<keyword evidence="2" id="KW-0540">Nuclease</keyword>
<comment type="cofactor">
    <cofactor evidence="1">
        <name>Mg(2+)</name>
        <dbReference type="ChEBI" id="CHEBI:18420"/>
    </cofactor>
</comment>
<protein>
    <submittedName>
        <fullName evidence="5">VRR-NUC domain-containing protein</fullName>
    </submittedName>
</protein>
<feature type="domain" description="VRR-NUC" evidence="4">
    <location>
        <begin position="3"/>
        <end position="108"/>
    </location>
</feature>
<name>A0A948TMR6_9BACT</name>
<evidence type="ECO:0000256" key="2">
    <source>
        <dbReference type="ARBA" id="ARBA00022722"/>
    </source>
</evidence>
<dbReference type="AlphaFoldDB" id="A0A948TMR6"/>
<dbReference type="InterPro" id="IPR011856">
    <property type="entry name" value="tRNA_endonuc-like_dom_sf"/>
</dbReference>
<evidence type="ECO:0000256" key="3">
    <source>
        <dbReference type="ARBA" id="ARBA00022801"/>
    </source>
</evidence>
<reference evidence="5" key="1">
    <citation type="journal article" date="2021" name="PeerJ">
        <title>Extensive microbial diversity within the chicken gut microbiome revealed by metagenomics and culture.</title>
        <authorList>
            <person name="Gilroy R."/>
            <person name="Ravi A."/>
            <person name="Getino M."/>
            <person name="Pursley I."/>
            <person name="Horton D.L."/>
            <person name="Alikhan N.F."/>
            <person name="Baker D."/>
            <person name="Gharbi K."/>
            <person name="Hall N."/>
            <person name="Watson M."/>
            <person name="Adriaenssens E.M."/>
            <person name="Foster-Nyarko E."/>
            <person name="Jarju S."/>
            <person name="Secka A."/>
            <person name="Antonio M."/>
            <person name="Oren A."/>
            <person name="Chaudhuri R.R."/>
            <person name="La Ragione R."/>
            <person name="Hildebrand F."/>
            <person name="Pallen M.J."/>
        </authorList>
    </citation>
    <scope>NUCLEOTIDE SEQUENCE</scope>
    <source>
        <strain evidence="5">8470</strain>
    </source>
</reference>
<reference evidence="5" key="2">
    <citation type="submission" date="2021-04" db="EMBL/GenBank/DDBJ databases">
        <authorList>
            <person name="Gilroy R."/>
        </authorList>
    </citation>
    <scope>NUCLEOTIDE SEQUENCE</scope>
    <source>
        <strain evidence="5">8470</strain>
    </source>
</reference>
<keyword evidence="3" id="KW-0378">Hydrolase</keyword>
<dbReference type="Gene3D" id="3.40.1350.10">
    <property type="match status" value="1"/>
</dbReference>
<dbReference type="EMBL" id="JAHLFJ010000066">
    <property type="protein sequence ID" value="MBU3856233.1"/>
    <property type="molecule type" value="Genomic_DNA"/>
</dbReference>
<comment type="caution">
    <text evidence="5">The sequence shown here is derived from an EMBL/GenBank/DDBJ whole genome shotgun (WGS) entry which is preliminary data.</text>
</comment>
<organism evidence="5 6">
    <name type="scientific">Candidatus Phocaeicola excrementipullorum</name>
    <dbReference type="NCBI Taxonomy" id="2838731"/>
    <lineage>
        <taxon>Bacteria</taxon>
        <taxon>Pseudomonadati</taxon>
        <taxon>Bacteroidota</taxon>
        <taxon>Bacteroidia</taxon>
        <taxon>Bacteroidales</taxon>
        <taxon>Bacteroidaceae</taxon>
        <taxon>Phocaeicola</taxon>
    </lineage>
</organism>
<dbReference type="Proteomes" id="UP000784286">
    <property type="component" value="Unassembled WGS sequence"/>
</dbReference>
<proteinExistence type="predicted"/>
<evidence type="ECO:0000256" key="1">
    <source>
        <dbReference type="ARBA" id="ARBA00001946"/>
    </source>
</evidence>
<dbReference type="GO" id="GO:0003676">
    <property type="term" value="F:nucleic acid binding"/>
    <property type="evidence" value="ECO:0007669"/>
    <property type="project" value="InterPro"/>
</dbReference>
<dbReference type="GO" id="GO:0016788">
    <property type="term" value="F:hydrolase activity, acting on ester bonds"/>
    <property type="evidence" value="ECO:0007669"/>
    <property type="project" value="InterPro"/>
</dbReference>
<dbReference type="InterPro" id="IPR014883">
    <property type="entry name" value="VRR_NUC"/>
</dbReference>
<dbReference type="GO" id="GO:0004518">
    <property type="term" value="F:nuclease activity"/>
    <property type="evidence" value="ECO:0007669"/>
    <property type="project" value="UniProtKB-KW"/>
</dbReference>
<dbReference type="SMART" id="SM00990">
    <property type="entry name" value="VRR_NUC"/>
    <property type="match status" value="1"/>
</dbReference>
<evidence type="ECO:0000313" key="6">
    <source>
        <dbReference type="Proteomes" id="UP000784286"/>
    </source>
</evidence>
<evidence type="ECO:0000259" key="4">
    <source>
        <dbReference type="SMART" id="SM00990"/>
    </source>
</evidence>